<keyword evidence="13" id="KW-1133">Transmembrane helix</keyword>
<keyword evidence="10" id="KW-0418">Kinase</keyword>
<evidence type="ECO:0000256" key="2">
    <source>
        <dbReference type="ARBA" id="ARBA00004229"/>
    </source>
</evidence>
<evidence type="ECO:0000256" key="8">
    <source>
        <dbReference type="ARBA" id="ARBA00022723"/>
    </source>
</evidence>
<evidence type="ECO:0000256" key="15">
    <source>
        <dbReference type="ARBA" id="ARBA00024015"/>
    </source>
</evidence>
<dbReference type="Proteomes" id="UP000054007">
    <property type="component" value="Unassembled WGS sequence"/>
</dbReference>
<accession>A0A0D7BNN8</accession>
<comment type="catalytic activity">
    <reaction evidence="17">
        <text>phytol + CTP = phytyl phosphate + CDP + H(+)</text>
        <dbReference type="Rhea" id="RHEA:38055"/>
        <dbReference type="ChEBI" id="CHEBI:15378"/>
        <dbReference type="ChEBI" id="CHEBI:17327"/>
        <dbReference type="ChEBI" id="CHEBI:37563"/>
        <dbReference type="ChEBI" id="CHEBI:58069"/>
        <dbReference type="ChEBI" id="CHEBI:75483"/>
        <dbReference type="EC" id="2.7.1.182"/>
    </reaction>
</comment>
<comment type="similarity">
    <text evidence="3">Belongs to the polyprenol kinase family.</text>
</comment>
<keyword evidence="6" id="KW-0808">Transferase</keyword>
<dbReference type="AlphaFoldDB" id="A0A0D7BNN8"/>
<dbReference type="OrthoDB" id="3066878at2759"/>
<keyword evidence="11" id="KW-0862">Zinc</keyword>
<evidence type="ECO:0000313" key="20">
    <source>
        <dbReference type="EMBL" id="KIY71800.1"/>
    </source>
</evidence>
<dbReference type="Gene3D" id="6.10.140.2220">
    <property type="match status" value="1"/>
</dbReference>
<protein>
    <recommendedName>
        <fullName evidence="16">phytol kinase</fullName>
        <ecNumber evidence="16">2.7.1.182</ecNumber>
    </recommendedName>
</protein>
<dbReference type="GO" id="GO:0008270">
    <property type="term" value="F:zinc ion binding"/>
    <property type="evidence" value="ECO:0007669"/>
    <property type="project" value="UniProtKB-KW"/>
</dbReference>
<keyword evidence="9 18" id="KW-0863">Zinc-finger</keyword>
<dbReference type="PANTHER" id="PTHR32523">
    <property type="entry name" value="PHYTOL KINASE 1, CHLOROPLASTIC"/>
    <property type="match status" value="1"/>
</dbReference>
<evidence type="ECO:0000256" key="12">
    <source>
        <dbReference type="ARBA" id="ARBA00022946"/>
    </source>
</evidence>
<keyword evidence="12" id="KW-0809">Transit peptide</keyword>
<keyword evidence="8" id="KW-0479">Metal-binding</keyword>
<dbReference type="EMBL" id="KN880450">
    <property type="protein sequence ID" value="KIY71800.1"/>
    <property type="molecule type" value="Genomic_DNA"/>
</dbReference>
<evidence type="ECO:0000259" key="19">
    <source>
        <dbReference type="PROSITE" id="PS50865"/>
    </source>
</evidence>
<evidence type="ECO:0000256" key="5">
    <source>
        <dbReference type="ARBA" id="ARBA00022640"/>
    </source>
</evidence>
<dbReference type="GO" id="GO:0016020">
    <property type="term" value="C:membrane"/>
    <property type="evidence" value="ECO:0007669"/>
    <property type="project" value="UniProtKB-SubCell"/>
</dbReference>
<keyword evidence="5" id="KW-0934">Plastid</keyword>
<dbReference type="GO" id="GO:0010276">
    <property type="term" value="F:phytol kinase activity"/>
    <property type="evidence" value="ECO:0007669"/>
    <property type="project" value="UniProtKB-EC"/>
</dbReference>
<comment type="pathway">
    <text evidence="15">Cofactor biosynthesis; tocopherol biosynthesis.</text>
</comment>
<evidence type="ECO:0000256" key="3">
    <source>
        <dbReference type="ARBA" id="ARBA00010794"/>
    </source>
</evidence>
<comment type="subcellular location">
    <subcellularLocation>
        <location evidence="1">Membrane</location>
        <topology evidence="1">Multi-pass membrane protein</topology>
    </subcellularLocation>
    <subcellularLocation>
        <location evidence="2">Plastid</location>
        <location evidence="2">Chloroplast</location>
    </subcellularLocation>
</comment>
<name>A0A0D7BNN8_9AGAR</name>
<dbReference type="STRING" id="1314674.A0A0D7BNN8"/>
<organism evidence="20 21">
    <name type="scientific">Cylindrobasidium torrendii FP15055 ss-10</name>
    <dbReference type="NCBI Taxonomy" id="1314674"/>
    <lineage>
        <taxon>Eukaryota</taxon>
        <taxon>Fungi</taxon>
        <taxon>Dikarya</taxon>
        <taxon>Basidiomycota</taxon>
        <taxon>Agaricomycotina</taxon>
        <taxon>Agaricomycetes</taxon>
        <taxon>Agaricomycetidae</taxon>
        <taxon>Agaricales</taxon>
        <taxon>Marasmiineae</taxon>
        <taxon>Physalacriaceae</taxon>
        <taxon>Cylindrobasidium</taxon>
    </lineage>
</organism>
<dbReference type="EC" id="2.7.1.182" evidence="16"/>
<dbReference type="PANTHER" id="PTHR32523:SF8">
    <property type="entry name" value="DOLICHOL KINASE"/>
    <property type="match status" value="1"/>
</dbReference>
<evidence type="ECO:0000256" key="10">
    <source>
        <dbReference type="ARBA" id="ARBA00022777"/>
    </source>
</evidence>
<dbReference type="PROSITE" id="PS50865">
    <property type="entry name" value="ZF_MYND_2"/>
    <property type="match status" value="1"/>
</dbReference>
<dbReference type="Pfam" id="PF01753">
    <property type="entry name" value="zf-MYND"/>
    <property type="match status" value="1"/>
</dbReference>
<sequence length="618" mass="70150">MSSKVYSNVRFDLLKSKALNGDVDATRALQHAFASSPVSSLFDVLPIISRHLDAGALQSSLKDDKEWEESMTVKNARQALKLLCCGIEKHSYAKADKALWDPIYSLCPVITKWLTTFIQSSNILTEYGSIDEHQPLLQDVAQVVASLFRSQLWHTFRRERRLFPLFVTTWIRLSDAHHALQHNFQGGILAVLVSEAKLVPGHPDLQHGARELLAHRSTDTARALVSCLVAEVDPPAHSNAAGSIEGLRLCLSTLFYARASIPSVRRALACQGILPQLCLAARYTSKQRFDPRTDTSVGSCMCLLVQELSAFTRMAQHYVVVALESRLLEALLRMEAVVDESALFDTREDQQHLEFMILNLLQRLEAFLIFRSSLSTFRKAIRHIEASRLMDNLSPTGRFRRQYEQLKGAVQQQDMEINMLEDHLKTKGRICVNPTCSMKNESLAASEKSQRCSECRVAVYCSQLCQRAHWNAFDGHKGQCQRLSEARQFDTTLSPPPPRDMDIIYDMVESDMRENARVIQKLVRQEQGRDREVALKVDYDGQWGDATTRPKFSVLMLTDLRREQEEFSAMNYDDEAWAKHVEVVRMSGSPIAICISSLLIDLTTLQRMKDKLYPLEIF</sequence>
<evidence type="ECO:0000256" key="18">
    <source>
        <dbReference type="PROSITE-ProRule" id="PRU00134"/>
    </source>
</evidence>
<evidence type="ECO:0000256" key="13">
    <source>
        <dbReference type="ARBA" id="ARBA00022989"/>
    </source>
</evidence>
<keyword evidence="7" id="KW-0812">Transmembrane</keyword>
<evidence type="ECO:0000256" key="16">
    <source>
        <dbReference type="ARBA" id="ARBA00039024"/>
    </source>
</evidence>
<dbReference type="InterPro" id="IPR039606">
    <property type="entry name" value="Phytol/farnesol_kinase"/>
</dbReference>
<dbReference type="InterPro" id="IPR002893">
    <property type="entry name" value="Znf_MYND"/>
</dbReference>
<evidence type="ECO:0000256" key="14">
    <source>
        <dbReference type="ARBA" id="ARBA00023136"/>
    </source>
</evidence>
<keyword evidence="21" id="KW-1185">Reference proteome</keyword>
<evidence type="ECO:0000256" key="17">
    <source>
        <dbReference type="ARBA" id="ARBA00048889"/>
    </source>
</evidence>
<evidence type="ECO:0000256" key="9">
    <source>
        <dbReference type="ARBA" id="ARBA00022771"/>
    </source>
</evidence>
<dbReference type="SUPFAM" id="SSF144232">
    <property type="entry name" value="HIT/MYND zinc finger-like"/>
    <property type="match status" value="1"/>
</dbReference>
<keyword evidence="4" id="KW-0150">Chloroplast</keyword>
<reference evidence="20 21" key="1">
    <citation type="journal article" date="2015" name="Fungal Genet. Biol.">
        <title>Evolution of novel wood decay mechanisms in Agaricales revealed by the genome sequences of Fistulina hepatica and Cylindrobasidium torrendii.</title>
        <authorList>
            <person name="Floudas D."/>
            <person name="Held B.W."/>
            <person name="Riley R."/>
            <person name="Nagy L.G."/>
            <person name="Koehler G."/>
            <person name="Ransdell A.S."/>
            <person name="Younus H."/>
            <person name="Chow J."/>
            <person name="Chiniquy J."/>
            <person name="Lipzen A."/>
            <person name="Tritt A."/>
            <person name="Sun H."/>
            <person name="Haridas S."/>
            <person name="LaButti K."/>
            <person name="Ohm R.A."/>
            <person name="Kues U."/>
            <person name="Blanchette R.A."/>
            <person name="Grigoriev I.V."/>
            <person name="Minto R.E."/>
            <person name="Hibbett D.S."/>
        </authorList>
    </citation>
    <scope>NUCLEOTIDE SEQUENCE [LARGE SCALE GENOMIC DNA]</scope>
    <source>
        <strain evidence="20 21">FP15055 ss-10</strain>
    </source>
</reference>
<evidence type="ECO:0000256" key="1">
    <source>
        <dbReference type="ARBA" id="ARBA00004141"/>
    </source>
</evidence>
<keyword evidence="14" id="KW-0472">Membrane</keyword>
<gene>
    <name evidence="20" type="ORF">CYLTODRAFT_418517</name>
</gene>
<evidence type="ECO:0000256" key="7">
    <source>
        <dbReference type="ARBA" id="ARBA00022692"/>
    </source>
</evidence>
<feature type="domain" description="MYND-type" evidence="19">
    <location>
        <begin position="433"/>
        <end position="480"/>
    </location>
</feature>
<evidence type="ECO:0000256" key="4">
    <source>
        <dbReference type="ARBA" id="ARBA00022528"/>
    </source>
</evidence>
<evidence type="ECO:0000313" key="21">
    <source>
        <dbReference type="Proteomes" id="UP000054007"/>
    </source>
</evidence>
<evidence type="ECO:0000256" key="11">
    <source>
        <dbReference type="ARBA" id="ARBA00022833"/>
    </source>
</evidence>
<proteinExistence type="inferred from homology"/>
<evidence type="ECO:0000256" key="6">
    <source>
        <dbReference type="ARBA" id="ARBA00022679"/>
    </source>
</evidence>